<name>A0A4R0R1C6_9APHY</name>
<protein>
    <submittedName>
        <fullName evidence="1">Uncharacterized protein</fullName>
    </submittedName>
</protein>
<keyword evidence="2" id="KW-1185">Reference proteome</keyword>
<sequence length="197" mass="21312">MHLAVRDSITFGVGCIHLTPLILGCCKDKLLSLCVPEVACHLAGMPPLLTLFPHLRTLFLTPSPVERPSELLPRLTASLAKLPSSLVHLQLGVDARYYLPSSAHGDLFTLTDLPAWSAADSTLADHPRLVALHVVVFNLPVGVGHLPPAFKDSACTLPHRPCPPRLLHDPLVHLHSSFHAFLPHTSSRLPITVSDAC</sequence>
<evidence type="ECO:0000313" key="1">
    <source>
        <dbReference type="EMBL" id="TCD60680.1"/>
    </source>
</evidence>
<dbReference type="PROSITE" id="PS51257">
    <property type="entry name" value="PROKAR_LIPOPROTEIN"/>
    <property type="match status" value="1"/>
</dbReference>
<comment type="caution">
    <text evidence="1">The sequence shown here is derived from an EMBL/GenBank/DDBJ whole genome shotgun (WGS) entry which is preliminary data.</text>
</comment>
<accession>A0A4R0R1C6</accession>
<organism evidence="1 2">
    <name type="scientific">Steccherinum ochraceum</name>
    <dbReference type="NCBI Taxonomy" id="92696"/>
    <lineage>
        <taxon>Eukaryota</taxon>
        <taxon>Fungi</taxon>
        <taxon>Dikarya</taxon>
        <taxon>Basidiomycota</taxon>
        <taxon>Agaricomycotina</taxon>
        <taxon>Agaricomycetes</taxon>
        <taxon>Polyporales</taxon>
        <taxon>Steccherinaceae</taxon>
        <taxon>Steccherinum</taxon>
    </lineage>
</organism>
<dbReference type="AlphaFoldDB" id="A0A4R0R1C6"/>
<evidence type="ECO:0000313" key="2">
    <source>
        <dbReference type="Proteomes" id="UP000292702"/>
    </source>
</evidence>
<gene>
    <name evidence="1" type="ORF">EIP91_009714</name>
</gene>
<reference evidence="1 2" key="1">
    <citation type="submission" date="2018-11" db="EMBL/GenBank/DDBJ databases">
        <title>Genome assembly of Steccherinum ochraceum LE-BIN_3174, the white-rot fungus of the Steccherinaceae family (The Residual Polyporoid clade, Polyporales, Basidiomycota).</title>
        <authorList>
            <person name="Fedorova T.V."/>
            <person name="Glazunova O.A."/>
            <person name="Landesman E.O."/>
            <person name="Moiseenko K.V."/>
            <person name="Psurtseva N.V."/>
            <person name="Savinova O.S."/>
            <person name="Shakhova N.V."/>
            <person name="Tyazhelova T.V."/>
            <person name="Vasina D.V."/>
        </authorList>
    </citation>
    <scope>NUCLEOTIDE SEQUENCE [LARGE SCALE GENOMIC DNA]</scope>
    <source>
        <strain evidence="1 2">LE-BIN_3174</strain>
    </source>
</reference>
<proteinExistence type="predicted"/>
<dbReference type="EMBL" id="RWJN01000560">
    <property type="protein sequence ID" value="TCD60680.1"/>
    <property type="molecule type" value="Genomic_DNA"/>
</dbReference>
<dbReference type="Proteomes" id="UP000292702">
    <property type="component" value="Unassembled WGS sequence"/>
</dbReference>